<dbReference type="InterPro" id="IPR050106">
    <property type="entry name" value="HistidinolP_aminotransfase"/>
</dbReference>
<dbReference type="AlphaFoldDB" id="A0A1E5LA14"/>
<dbReference type="PANTHER" id="PTHR43643">
    <property type="entry name" value="HISTIDINOL-PHOSPHATE AMINOTRANSFERASE 2"/>
    <property type="match status" value="1"/>
</dbReference>
<evidence type="ECO:0000256" key="3">
    <source>
        <dbReference type="ARBA" id="ARBA00007970"/>
    </source>
</evidence>
<dbReference type="Gene3D" id="3.40.640.10">
    <property type="entry name" value="Type I PLP-dependent aspartate aminotransferase-like (Major domain)"/>
    <property type="match status" value="1"/>
</dbReference>
<evidence type="ECO:0000256" key="10">
    <source>
        <dbReference type="ARBA" id="ARBA00047481"/>
    </source>
</evidence>
<proteinExistence type="inferred from homology"/>
<dbReference type="PANTHER" id="PTHR43643:SF6">
    <property type="entry name" value="HISTIDINOL-PHOSPHATE AMINOTRANSFERASE"/>
    <property type="match status" value="1"/>
</dbReference>
<evidence type="ECO:0000256" key="1">
    <source>
        <dbReference type="ARBA" id="ARBA00001933"/>
    </source>
</evidence>
<accession>A0A1E5LA14</accession>
<dbReference type="Proteomes" id="UP000095255">
    <property type="component" value="Unassembled WGS sequence"/>
</dbReference>
<name>A0A1E5LA14_9FIRM</name>
<comment type="subunit">
    <text evidence="4 11">Homodimer.</text>
</comment>
<dbReference type="STRING" id="1390249.BHU72_01485"/>
<feature type="modified residue" description="N6-(pyridoxal phosphate)lysine" evidence="11">
    <location>
        <position position="229"/>
    </location>
</feature>
<dbReference type="OrthoDB" id="9813612at2"/>
<dbReference type="EMBL" id="MJAT01000001">
    <property type="protein sequence ID" value="OEH86957.1"/>
    <property type="molecule type" value="Genomic_DNA"/>
</dbReference>
<feature type="domain" description="Aminotransferase class I/classII large" evidence="12">
    <location>
        <begin position="37"/>
        <end position="360"/>
    </location>
</feature>
<evidence type="ECO:0000256" key="2">
    <source>
        <dbReference type="ARBA" id="ARBA00005011"/>
    </source>
</evidence>
<comment type="similarity">
    <text evidence="3 11">Belongs to the class-II pyridoxal-phosphate-dependent aminotransferase family. Histidinol-phosphate aminotransferase subfamily.</text>
</comment>
<dbReference type="Pfam" id="PF00155">
    <property type="entry name" value="Aminotran_1_2"/>
    <property type="match status" value="1"/>
</dbReference>
<evidence type="ECO:0000256" key="5">
    <source>
        <dbReference type="ARBA" id="ARBA00022576"/>
    </source>
</evidence>
<gene>
    <name evidence="11" type="primary">hisC</name>
    <name evidence="13" type="ORF">BHU72_01485</name>
</gene>
<evidence type="ECO:0000256" key="4">
    <source>
        <dbReference type="ARBA" id="ARBA00011738"/>
    </source>
</evidence>
<evidence type="ECO:0000256" key="6">
    <source>
        <dbReference type="ARBA" id="ARBA00022605"/>
    </source>
</evidence>
<organism evidence="13 14">
    <name type="scientific">Desulfuribacillus stibiiarsenatis</name>
    <dbReference type="NCBI Taxonomy" id="1390249"/>
    <lineage>
        <taxon>Bacteria</taxon>
        <taxon>Bacillati</taxon>
        <taxon>Bacillota</taxon>
        <taxon>Desulfuribacillia</taxon>
        <taxon>Desulfuribacillales</taxon>
        <taxon>Desulfuribacillaceae</taxon>
        <taxon>Desulfuribacillus</taxon>
    </lineage>
</organism>
<evidence type="ECO:0000256" key="8">
    <source>
        <dbReference type="ARBA" id="ARBA00022898"/>
    </source>
</evidence>
<protein>
    <recommendedName>
        <fullName evidence="11">Histidinol-phosphate aminotransferase</fullName>
        <ecNumber evidence="11">2.6.1.9</ecNumber>
    </recommendedName>
    <alternativeName>
        <fullName evidence="11">Imidazole acetol-phosphate transaminase</fullName>
    </alternativeName>
</protein>
<evidence type="ECO:0000256" key="11">
    <source>
        <dbReference type="HAMAP-Rule" id="MF_01023"/>
    </source>
</evidence>
<dbReference type="InterPro" id="IPR004839">
    <property type="entry name" value="Aminotransferase_I/II_large"/>
</dbReference>
<comment type="caution">
    <text evidence="13">The sequence shown here is derived from an EMBL/GenBank/DDBJ whole genome shotgun (WGS) entry which is preliminary data.</text>
</comment>
<dbReference type="InterPro" id="IPR015421">
    <property type="entry name" value="PyrdxlP-dep_Trfase_major"/>
</dbReference>
<dbReference type="RefSeq" id="WP_069700835.1">
    <property type="nucleotide sequence ID" value="NZ_MJAT01000001.1"/>
</dbReference>
<evidence type="ECO:0000259" key="12">
    <source>
        <dbReference type="Pfam" id="PF00155"/>
    </source>
</evidence>
<dbReference type="EC" id="2.6.1.9" evidence="11"/>
<evidence type="ECO:0000313" key="14">
    <source>
        <dbReference type="Proteomes" id="UP000095255"/>
    </source>
</evidence>
<dbReference type="GO" id="GO:0030170">
    <property type="term" value="F:pyridoxal phosphate binding"/>
    <property type="evidence" value="ECO:0007669"/>
    <property type="project" value="InterPro"/>
</dbReference>
<dbReference type="InterPro" id="IPR015424">
    <property type="entry name" value="PyrdxlP-dep_Trfase"/>
</dbReference>
<evidence type="ECO:0000313" key="13">
    <source>
        <dbReference type="EMBL" id="OEH86957.1"/>
    </source>
</evidence>
<dbReference type="HAMAP" id="MF_01023">
    <property type="entry name" value="HisC_aminotrans_2"/>
    <property type="match status" value="1"/>
</dbReference>
<dbReference type="Gene3D" id="3.90.1150.10">
    <property type="entry name" value="Aspartate Aminotransferase, domain 1"/>
    <property type="match status" value="1"/>
</dbReference>
<keyword evidence="7 11" id="KW-0808">Transferase</keyword>
<evidence type="ECO:0000256" key="9">
    <source>
        <dbReference type="ARBA" id="ARBA00023102"/>
    </source>
</evidence>
<keyword evidence="9 11" id="KW-0368">Histidine biosynthesis</keyword>
<sequence>MVSKNLSRFVRNCLHDLKPYVPGKPIEEVKRELGLTEVIKLASNENPIGASEASKEATRKLLDNSHIYPDGNCYELKQALAQKLNISTEELIVGNGSDEIIKLLAEAFLNQGDEVIAPTPSFSEYWFAATVMNATVKGIPLKSDFTYDADAMIGAVTPKTKMMFLCSPNNPTGTYLAKTELEKILTSIPNDIVVVIDEAYFEYADAQDYPDGVQYIQDYPVVVLRTFSKIYGLAAYRVGYGVAHKDLIHYINRVREPFNVNSFAQVAAVAALADEKHVQQSKKVVEDGKALLYKAFEELGLTYIPSQANFVFVDTKKDSKQVFTKLLHRGVIIRTGDIFGQPTYIRVTFGTQKENETFIKEFREVLAEL</sequence>
<dbReference type="GO" id="GO:0000105">
    <property type="term" value="P:L-histidine biosynthetic process"/>
    <property type="evidence" value="ECO:0007669"/>
    <property type="project" value="UniProtKB-UniRule"/>
</dbReference>
<keyword evidence="5 11" id="KW-0032">Aminotransferase</keyword>
<comment type="pathway">
    <text evidence="2 11">Amino-acid biosynthesis; L-histidine biosynthesis; L-histidine from 5-phospho-alpha-D-ribose 1-diphosphate: step 7/9.</text>
</comment>
<dbReference type="InterPro" id="IPR005861">
    <property type="entry name" value="HisP_aminotrans"/>
</dbReference>
<dbReference type="CDD" id="cd00609">
    <property type="entry name" value="AAT_like"/>
    <property type="match status" value="1"/>
</dbReference>
<comment type="catalytic activity">
    <reaction evidence="10 11">
        <text>L-histidinol phosphate + 2-oxoglutarate = 3-(imidazol-4-yl)-2-oxopropyl phosphate + L-glutamate</text>
        <dbReference type="Rhea" id="RHEA:23744"/>
        <dbReference type="ChEBI" id="CHEBI:16810"/>
        <dbReference type="ChEBI" id="CHEBI:29985"/>
        <dbReference type="ChEBI" id="CHEBI:57766"/>
        <dbReference type="ChEBI" id="CHEBI:57980"/>
        <dbReference type="EC" id="2.6.1.9"/>
    </reaction>
</comment>
<dbReference type="InterPro" id="IPR015422">
    <property type="entry name" value="PyrdxlP-dep_Trfase_small"/>
</dbReference>
<dbReference type="SUPFAM" id="SSF53383">
    <property type="entry name" value="PLP-dependent transferases"/>
    <property type="match status" value="1"/>
</dbReference>
<comment type="cofactor">
    <cofactor evidence="1 11">
        <name>pyridoxal 5'-phosphate</name>
        <dbReference type="ChEBI" id="CHEBI:597326"/>
    </cofactor>
</comment>
<keyword evidence="6 11" id="KW-0028">Amino-acid biosynthesis</keyword>
<dbReference type="NCBIfam" id="TIGR01141">
    <property type="entry name" value="hisC"/>
    <property type="match status" value="1"/>
</dbReference>
<evidence type="ECO:0000256" key="7">
    <source>
        <dbReference type="ARBA" id="ARBA00022679"/>
    </source>
</evidence>
<reference evidence="13 14" key="1">
    <citation type="submission" date="2016-09" db="EMBL/GenBank/DDBJ databases">
        <title>Desulfuribacillus arsenicus sp. nov., an obligately anaerobic, dissimilatory arsenic- and antimonate-reducing bacterium isolated from anoxic sediments.</title>
        <authorList>
            <person name="Abin C.A."/>
            <person name="Hollibaugh J.T."/>
        </authorList>
    </citation>
    <scope>NUCLEOTIDE SEQUENCE [LARGE SCALE GENOMIC DNA]</scope>
    <source>
        <strain evidence="13 14">MLFW-2</strain>
    </source>
</reference>
<dbReference type="GO" id="GO:0004400">
    <property type="term" value="F:histidinol-phosphate transaminase activity"/>
    <property type="evidence" value="ECO:0007669"/>
    <property type="project" value="UniProtKB-UniRule"/>
</dbReference>
<dbReference type="UniPathway" id="UPA00031">
    <property type="reaction ID" value="UER00012"/>
</dbReference>
<keyword evidence="14" id="KW-1185">Reference proteome</keyword>
<keyword evidence="8 11" id="KW-0663">Pyridoxal phosphate</keyword>